<dbReference type="Pfam" id="PF03239">
    <property type="entry name" value="FTR1"/>
    <property type="match status" value="1"/>
</dbReference>
<dbReference type="STRING" id="45607.A0A2T0FQ05"/>
<name>A0A2T0FQ05_9ASCO</name>
<sequence length="408" mass="45585">MTQVFLIDVFIICFRESIEAAVIIAVLLSFVKQSFGGPGMDRKAYKRLLWHIWLGSLTGLIVCLIIGGAFIGAFYGLNNDIWGSSEDLWEGILSVIASVMITIMGLGMLRINKMKAKWRLKISQAILEDDEEDPLAKHLTWGQRLKNLNPVNFRFSKFGRWTRKYALFLLPFVTTLREGIEAVVFVGGVGLGQPAQAFPLSVILGLICGLAFGYALYFFSSSVSLKYFMIFSTCLLYLIAAGLFSRSVWYLQMNTFSKQTGGDVAEGGAGPGTYNIKQVVWHVNCCNPEMNNNGWGIFNALFGWQNTATYGSVLSYNAYWIFIMLIICVMQYEEKTGKLPIIGRFWKRKHVSDDEINELYNRAQLTAQRKLGNAGDVHAEDLTPTSSSLDKDLSEKKVVDTSVSSHSA</sequence>
<evidence type="ECO:0000313" key="10">
    <source>
        <dbReference type="Proteomes" id="UP000238350"/>
    </source>
</evidence>
<evidence type="ECO:0000256" key="5">
    <source>
        <dbReference type="ARBA" id="ARBA00022989"/>
    </source>
</evidence>
<keyword evidence="10" id="KW-1185">Reference proteome</keyword>
<accession>A0A2T0FQ05</accession>
<dbReference type="RefSeq" id="XP_024666984.1">
    <property type="nucleotide sequence ID" value="XM_024811216.1"/>
</dbReference>
<gene>
    <name evidence="9" type="ORF">B9G98_04659</name>
</gene>
<keyword evidence="3" id="KW-0410">Iron transport</keyword>
<dbReference type="GeneID" id="36518407"/>
<proteinExistence type="inferred from homology"/>
<feature type="transmembrane region" description="Helical" evidence="8">
    <location>
        <begin position="52"/>
        <end position="76"/>
    </location>
</feature>
<comment type="subcellular location">
    <subcellularLocation>
        <location evidence="1">Membrane</location>
        <topology evidence="1">Multi-pass membrane protein</topology>
    </subcellularLocation>
</comment>
<feature type="transmembrane region" description="Helical" evidence="8">
    <location>
        <begin position="165"/>
        <end position="191"/>
    </location>
</feature>
<dbReference type="Proteomes" id="UP000238350">
    <property type="component" value="Unassembled WGS sequence"/>
</dbReference>
<feature type="transmembrane region" description="Helical" evidence="8">
    <location>
        <begin position="6"/>
        <end position="31"/>
    </location>
</feature>
<keyword evidence="3" id="KW-0408">Iron</keyword>
<keyword evidence="3" id="KW-0813">Transport</keyword>
<feature type="transmembrane region" description="Helical" evidence="8">
    <location>
        <begin position="313"/>
        <end position="332"/>
    </location>
</feature>
<feature type="transmembrane region" description="Helical" evidence="8">
    <location>
        <begin position="88"/>
        <end position="109"/>
    </location>
</feature>
<keyword evidence="3" id="KW-0406">Ion transport</keyword>
<evidence type="ECO:0000256" key="2">
    <source>
        <dbReference type="ARBA" id="ARBA00008333"/>
    </source>
</evidence>
<evidence type="ECO:0000256" key="4">
    <source>
        <dbReference type="ARBA" id="ARBA00022692"/>
    </source>
</evidence>
<evidence type="ECO:0000256" key="1">
    <source>
        <dbReference type="ARBA" id="ARBA00004141"/>
    </source>
</evidence>
<dbReference type="PANTHER" id="PTHR31632">
    <property type="entry name" value="IRON TRANSPORTER FTH1"/>
    <property type="match status" value="1"/>
</dbReference>
<keyword evidence="4 8" id="KW-0812">Transmembrane</keyword>
<keyword evidence="6 8" id="KW-0472">Membrane</keyword>
<dbReference type="PANTHER" id="PTHR31632:SF2">
    <property type="entry name" value="PLASMA MEMBRANE IRON PERMEASE"/>
    <property type="match status" value="1"/>
</dbReference>
<feature type="transmembrane region" description="Helical" evidence="8">
    <location>
        <begin position="197"/>
        <end position="220"/>
    </location>
</feature>
<organism evidence="9 10">
    <name type="scientific">Wickerhamiella sorbophila</name>
    <dbReference type="NCBI Taxonomy" id="45607"/>
    <lineage>
        <taxon>Eukaryota</taxon>
        <taxon>Fungi</taxon>
        <taxon>Dikarya</taxon>
        <taxon>Ascomycota</taxon>
        <taxon>Saccharomycotina</taxon>
        <taxon>Dipodascomycetes</taxon>
        <taxon>Dipodascales</taxon>
        <taxon>Trichomonascaceae</taxon>
        <taxon>Wickerhamiella</taxon>
    </lineage>
</organism>
<protein>
    <submittedName>
        <fullName evidence="9">Plasma membrane iron permease</fullName>
    </submittedName>
</protein>
<reference evidence="9 10" key="1">
    <citation type="submission" date="2017-04" db="EMBL/GenBank/DDBJ databases">
        <title>Genome sequencing of [Candida] sorbophila.</title>
        <authorList>
            <person name="Ahn J.O."/>
        </authorList>
    </citation>
    <scope>NUCLEOTIDE SEQUENCE [LARGE SCALE GENOMIC DNA]</scope>
    <source>
        <strain evidence="9 10">DS02</strain>
    </source>
</reference>
<evidence type="ECO:0000256" key="6">
    <source>
        <dbReference type="ARBA" id="ARBA00023136"/>
    </source>
</evidence>
<dbReference type="EMBL" id="NDIQ01000022">
    <property type="protein sequence ID" value="PRT57039.1"/>
    <property type="molecule type" value="Genomic_DNA"/>
</dbReference>
<evidence type="ECO:0000256" key="7">
    <source>
        <dbReference type="SAM" id="MobiDB-lite"/>
    </source>
</evidence>
<evidence type="ECO:0000313" key="9">
    <source>
        <dbReference type="EMBL" id="PRT57039.1"/>
    </source>
</evidence>
<evidence type="ECO:0000256" key="8">
    <source>
        <dbReference type="SAM" id="Phobius"/>
    </source>
</evidence>
<comment type="caution">
    <text evidence="9">The sequence shown here is derived from an EMBL/GenBank/DDBJ whole genome shotgun (WGS) entry which is preliminary data.</text>
</comment>
<feature type="region of interest" description="Disordered" evidence="7">
    <location>
        <begin position="376"/>
        <end position="408"/>
    </location>
</feature>
<dbReference type="InterPro" id="IPR004923">
    <property type="entry name" value="FTR1/Fip1/EfeU"/>
</dbReference>
<keyword evidence="5 8" id="KW-1133">Transmembrane helix</keyword>
<evidence type="ECO:0000256" key="3">
    <source>
        <dbReference type="ARBA" id="ARBA00022496"/>
    </source>
</evidence>
<dbReference type="OrthoDB" id="4364at2759"/>
<comment type="similarity">
    <text evidence="2">Belongs to the oxidase-dependent Fe transporter (OFeT) (TC 9.A.10.1) family.</text>
</comment>
<dbReference type="AlphaFoldDB" id="A0A2T0FQ05"/>
<dbReference type="GO" id="GO:0015093">
    <property type="term" value="F:ferrous iron transmembrane transporter activity"/>
    <property type="evidence" value="ECO:0007669"/>
    <property type="project" value="TreeGrafter"/>
</dbReference>
<feature type="transmembrane region" description="Helical" evidence="8">
    <location>
        <begin position="227"/>
        <end position="249"/>
    </location>
</feature>
<dbReference type="GO" id="GO:0033573">
    <property type="term" value="C:high-affinity iron permease complex"/>
    <property type="evidence" value="ECO:0007669"/>
    <property type="project" value="InterPro"/>
</dbReference>
<feature type="compositionally biased region" description="Basic and acidic residues" evidence="7">
    <location>
        <begin position="389"/>
        <end position="399"/>
    </location>
</feature>